<protein>
    <submittedName>
        <fullName evidence="2">EamA/RhaT family transporter</fullName>
    </submittedName>
</protein>
<feature type="transmembrane region" description="Helical" evidence="1">
    <location>
        <begin position="14"/>
        <end position="32"/>
    </location>
</feature>
<evidence type="ECO:0000313" key="2">
    <source>
        <dbReference type="EMBL" id="NGX97824.1"/>
    </source>
</evidence>
<sequence>VTAIMAYVLFDERLDLISIAGMVICAAAVLLVNRPAKADVSPGS</sequence>
<reference evidence="2" key="1">
    <citation type="submission" date="2020-02" db="EMBL/GenBank/DDBJ databases">
        <title>Draft genome sequence of Candidatus Afipia apatlaquensis IBT-C3, a potential strain for decolorization of textile dyes.</title>
        <authorList>
            <person name="Sanchez-Reyes A."/>
            <person name="Breton-Deval L."/>
            <person name="Mangelson H."/>
            <person name="Sanchez-Flores A."/>
        </authorList>
    </citation>
    <scope>NUCLEOTIDE SEQUENCE [LARGE SCALE GENOMIC DNA]</scope>
    <source>
        <strain evidence="2">IBT-C3</strain>
    </source>
</reference>
<keyword evidence="1" id="KW-0812">Transmembrane</keyword>
<evidence type="ECO:0000256" key="1">
    <source>
        <dbReference type="SAM" id="Phobius"/>
    </source>
</evidence>
<evidence type="ECO:0000313" key="3">
    <source>
        <dbReference type="Proteomes" id="UP000480266"/>
    </source>
</evidence>
<dbReference type="EMBL" id="JAAMRR010001130">
    <property type="protein sequence ID" value="NGX97824.1"/>
    <property type="molecule type" value="Genomic_DNA"/>
</dbReference>
<dbReference type="AlphaFoldDB" id="A0A7C9RI39"/>
<keyword evidence="1" id="KW-1133">Transmembrane helix</keyword>
<gene>
    <name evidence="2" type="ORF">G4V63_22230</name>
</gene>
<feature type="non-terminal residue" evidence="2">
    <location>
        <position position="1"/>
    </location>
</feature>
<keyword evidence="3" id="KW-1185">Reference proteome</keyword>
<proteinExistence type="predicted"/>
<dbReference type="InterPro" id="IPR037185">
    <property type="entry name" value="EmrE-like"/>
</dbReference>
<organism evidence="2 3">
    <name type="scientific">Candidatus Afipia apatlaquensis</name>
    <dbReference type="NCBI Taxonomy" id="2712852"/>
    <lineage>
        <taxon>Bacteria</taxon>
        <taxon>Pseudomonadati</taxon>
        <taxon>Pseudomonadota</taxon>
        <taxon>Alphaproteobacteria</taxon>
        <taxon>Hyphomicrobiales</taxon>
        <taxon>Nitrobacteraceae</taxon>
        <taxon>Afipia</taxon>
    </lineage>
</organism>
<dbReference type="Proteomes" id="UP000480266">
    <property type="component" value="Unassembled WGS sequence"/>
</dbReference>
<dbReference type="SUPFAM" id="SSF103481">
    <property type="entry name" value="Multidrug resistance efflux transporter EmrE"/>
    <property type="match status" value="1"/>
</dbReference>
<keyword evidence="1" id="KW-0472">Membrane</keyword>
<accession>A0A7C9RI39</accession>
<comment type="caution">
    <text evidence="2">The sequence shown here is derived from an EMBL/GenBank/DDBJ whole genome shotgun (WGS) entry which is preliminary data.</text>
</comment>
<name>A0A7C9RI39_9BRAD</name>